<evidence type="ECO:0000256" key="1">
    <source>
        <dbReference type="SAM" id="MobiDB-lite"/>
    </source>
</evidence>
<reference evidence="2" key="1">
    <citation type="submission" date="2017-01" db="EMBL/GenBank/DDBJ databases">
        <title>A deep insight into the sialotranscriptome of adult male and female Cluex tarsalis mosquitoes.</title>
        <authorList>
            <person name="Ribeiro J.M."/>
            <person name="Moreira F."/>
            <person name="Bernard K.A."/>
            <person name="Calvo E."/>
        </authorList>
    </citation>
    <scope>NUCLEOTIDE SEQUENCE</scope>
    <source>
        <strain evidence="2">Kern County</strain>
        <tissue evidence="2">Salivary glands</tissue>
    </source>
</reference>
<sequence>MAKLTYVYRSDESNCVKVSKRQLPLNSGGENLMMLMDLNSKGLVFDRPAVKGAELEEFTRKYQLLSPAELRLSLHVPTVEFTAVLSQNVPCVGCRRSVERLFYQLMLSGHPTLDPIVISGKGVLTISDDKIRSAQAVCNLLHKNKSLLDGLLDNQFRNRKSSRCNLHSLDSFRSRPFSETWRDVWNCMKQQCKDELAVIEASELHSTLDSYLKKHKFCQECRTKVEKAYSLLVDESNPAKEKGYVAHLYSGIKRCLTDKHIHLQTKLEYIDGLIKRAEPELSGRNSRHRERHAKTLEIAQEEVLTCIGMCLYERLRRINVCLREEENACQVLAAVAVHALSRSFDMAVENKQGISNLELLYQEISREERSKEQKKEQKKLKKRKKRNEKKSLGGSSGTVSQCQCEEHDDDDDDEVDEHPEQCSTVAAAAFSKSQPVATPTATGPSKHSCTHHASIDGGYSSEPQNTESSQLSSSSLVSTPEGSEVACSDGFCNHHGSNDSGTSQKTPRSLSSGSPTGSPRYTSCSVGSGPALSLLEMLDKSSAEEDDGEVDFIPHECILEFKARSNIIKQQREALRQQLLNNFKRLCVNHCSKTSNKEQKAQQKKEQPQPGH</sequence>
<proteinExistence type="predicted"/>
<dbReference type="EMBL" id="GFDL01014008">
    <property type="protein sequence ID" value="JAV21037.1"/>
    <property type="molecule type" value="Transcribed_RNA"/>
</dbReference>
<dbReference type="PANTHER" id="PTHR13601:SF2">
    <property type="entry name" value="GAMETOGENETIN-BINDING PROTEIN 2"/>
    <property type="match status" value="1"/>
</dbReference>
<protein>
    <recommendedName>
        <fullName evidence="3">Gametogenetin-binding protein 2-like</fullName>
    </recommendedName>
</protein>
<dbReference type="GO" id="GO:0005634">
    <property type="term" value="C:nucleus"/>
    <property type="evidence" value="ECO:0007669"/>
    <property type="project" value="TreeGrafter"/>
</dbReference>
<feature type="compositionally biased region" description="Acidic residues" evidence="1">
    <location>
        <begin position="406"/>
        <end position="417"/>
    </location>
</feature>
<dbReference type="GO" id="GO:0005737">
    <property type="term" value="C:cytoplasm"/>
    <property type="evidence" value="ECO:0007669"/>
    <property type="project" value="TreeGrafter"/>
</dbReference>
<feature type="compositionally biased region" description="Polar residues" evidence="1">
    <location>
        <begin position="498"/>
        <end position="525"/>
    </location>
</feature>
<dbReference type="AlphaFoldDB" id="A0A1Q3F0G0"/>
<organism evidence="2">
    <name type="scientific">Culex tarsalis</name>
    <name type="common">Encephalitis mosquito</name>
    <dbReference type="NCBI Taxonomy" id="7177"/>
    <lineage>
        <taxon>Eukaryota</taxon>
        <taxon>Metazoa</taxon>
        <taxon>Ecdysozoa</taxon>
        <taxon>Arthropoda</taxon>
        <taxon>Hexapoda</taxon>
        <taxon>Insecta</taxon>
        <taxon>Pterygota</taxon>
        <taxon>Neoptera</taxon>
        <taxon>Endopterygota</taxon>
        <taxon>Diptera</taxon>
        <taxon>Nematocera</taxon>
        <taxon>Culicoidea</taxon>
        <taxon>Culicidae</taxon>
        <taxon>Culicinae</taxon>
        <taxon>Culicini</taxon>
        <taxon>Culex</taxon>
        <taxon>Culex</taxon>
    </lineage>
</organism>
<dbReference type="PANTHER" id="PTHR13601">
    <property type="entry name" value="GAMETOGENETIN-BINDING PROTEIN 2"/>
    <property type="match status" value="1"/>
</dbReference>
<evidence type="ECO:0008006" key="3">
    <source>
        <dbReference type="Google" id="ProtNLM"/>
    </source>
</evidence>
<evidence type="ECO:0000313" key="2">
    <source>
        <dbReference type="EMBL" id="JAV21037.1"/>
    </source>
</evidence>
<feature type="region of interest" description="Disordered" evidence="1">
    <location>
        <begin position="367"/>
        <end position="482"/>
    </location>
</feature>
<name>A0A1Q3F0G0_CULTA</name>
<feature type="compositionally biased region" description="Basic residues" evidence="1">
    <location>
        <begin position="376"/>
        <end position="388"/>
    </location>
</feature>
<feature type="compositionally biased region" description="Polar residues" evidence="1">
    <location>
        <begin position="431"/>
        <end position="447"/>
    </location>
</feature>
<dbReference type="InterPro" id="IPR026073">
    <property type="entry name" value="GGNBP2"/>
</dbReference>
<feature type="region of interest" description="Disordered" evidence="1">
    <location>
        <begin position="496"/>
        <end position="525"/>
    </location>
</feature>
<feature type="compositionally biased region" description="Low complexity" evidence="1">
    <location>
        <begin position="468"/>
        <end position="478"/>
    </location>
</feature>
<accession>A0A1Q3F0G0</accession>